<evidence type="ECO:0000313" key="2">
    <source>
        <dbReference type="EMBL" id="KAG2430613.1"/>
    </source>
</evidence>
<gene>
    <name evidence="2" type="ORF">HXX76_010131</name>
</gene>
<protein>
    <submittedName>
        <fullName evidence="2">Uncharacterized protein</fullName>
    </submittedName>
</protein>
<proteinExistence type="predicted"/>
<name>A0A835SP39_CHLIN</name>
<accession>A0A835SP39</accession>
<feature type="region of interest" description="Disordered" evidence="1">
    <location>
        <begin position="45"/>
        <end position="112"/>
    </location>
</feature>
<feature type="compositionally biased region" description="Low complexity" evidence="1">
    <location>
        <begin position="46"/>
        <end position="63"/>
    </location>
</feature>
<comment type="caution">
    <text evidence="2">The sequence shown here is derived from an EMBL/GenBank/DDBJ whole genome shotgun (WGS) entry which is preliminary data.</text>
</comment>
<organism evidence="2 3">
    <name type="scientific">Chlamydomonas incerta</name>
    <dbReference type="NCBI Taxonomy" id="51695"/>
    <lineage>
        <taxon>Eukaryota</taxon>
        <taxon>Viridiplantae</taxon>
        <taxon>Chlorophyta</taxon>
        <taxon>core chlorophytes</taxon>
        <taxon>Chlorophyceae</taxon>
        <taxon>CS clade</taxon>
        <taxon>Chlamydomonadales</taxon>
        <taxon>Chlamydomonadaceae</taxon>
        <taxon>Chlamydomonas</taxon>
    </lineage>
</organism>
<dbReference type="OrthoDB" id="535679at2759"/>
<dbReference type="Proteomes" id="UP000650467">
    <property type="component" value="Unassembled WGS sequence"/>
</dbReference>
<sequence>MACAAACPVVPHKFKGDSSELVDRLIAVSQARPAMAEPMKVRELTPFDFADAPPLPLAPKGNRPSPPKRSPRTSPPKQQKAASGQRVKATASPNSCASPARGSLDGRAPMVKPVNNQAKFQSLDEELAKVLRNVPCMPSAAPRACPGFFASPSPDVVPMPTSLLLGRALVKA</sequence>
<evidence type="ECO:0000313" key="3">
    <source>
        <dbReference type="Proteomes" id="UP000650467"/>
    </source>
</evidence>
<evidence type="ECO:0000256" key="1">
    <source>
        <dbReference type="SAM" id="MobiDB-lite"/>
    </source>
</evidence>
<dbReference type="EMBL" id="JAEHOC010000027">
    <property type="protein sequence ID" value="KAG2430613.1"/>
    <property type="molecule type" value="Genomic_DNA"/>
</dbReference>
<keyword evidence="3" id="KW-1185">Reference proteome</keyword>
<dbReference type="AlphaFoldDB" id="A0A835SP39"/>
<reference evidence="2" key="1">
    <citation type="journal article" date="2020" name="bioRxiv">
        <title>Comparative genomics of Chlamydomonas.</title>
        <authorList>
            <person name="Craig R.J."/>
            <person name="Hasan A.R."/>
            <person name="Ness R.W."/>
            <person name="Keightley P.D."/>
        </authorList>
    </citation>
    <scope>NUCLEOTIDE SEQUENCE</scope>
    <source>
        <strain evidence="2">SAG 7.73</strain>
    </source>
</reference>